<reference evidence="7 8" key="1">
    <citation type="submission" date="2022-06" db="EMBL/GenBank/DDBJ databases">
        <title>Actinoplanes abujensis sp. nov., isolated from Nigerian arid soil.</title>
        <authorList>
            <person name="Ding P."/>
        </authorList>
    </citation>
    <scope>NUCLEOTIDE SEQUENCE [LARGE SCALE GENOMIC DNA]</scope>
    <source>
        <strain evidence="8">TRM88002</strain>
    </source>
</reference>
<keyword evidence="2" id="KW-1003">Cell membrane</keyword>
<keyword evidence="5 6" id="KW-0472">Membrane</keyword>
<feature type="transmembrane region" description="Helical" evidence="6">
    <location>
        <begin position="168"/>
        <end position="190"/>
    </location>
</feature>
<comment type="subcellular location">
    <subcellularLocation>
        <location evidence="1">Cell membrane</location>
        <topology evidence="1">Multi-pass membrane protein</topology>
    </subcellularLocation>
</comment>
<dbReference type="InterPro" id="IPR010343">
    <property type="entry name" value="ArAE_1"/>
</dbReference>
<feature type="transmembrane region" description="Helical" evidence="6">
    <location>
        <begin position="196"/>
        <end position="216"/>
    </location>
</feature>
<evidence type="ECO:0000256" key="1">
    <source>
        <dbReference type="ARBA" id="ARBA00004651"/>
    </source>
</evidence>
<sequence>MPQSLVESANPITIVAASLLLCAVLVVLLRRKVKPVVESVTRALYDEVRPHLPPGLRRVARRWYERIDPAVARSILVAAIAAGIAWSAAETLQLVGAVTASISAILSVHLSSHASVREGTKRLVGTAAGIGFAVGVWGVFGPSPVSIALIAGCGLVVGRLLRLGDGAVTVPATSLGVLVAGGAVTGTFVWERVWATGLGIVVGMILSPLVGGMTPLERAHCKLALLSTEIARLLGDLGAGAARGYGRDQAAQWLARSRELGETLGEAVDAVEDLDRQARWSLTTPHTEVAPVHHTYRVLEHGVHQVNSVARTMFDAALTPHSPGVPDDIGPLLTAASEAFAAHARLETDPDADPTQDADDLEDLLDGLREKRRKTLHKVRNQVDDTGVLVLTGSIITDIDRMAGSLERSAPALSIGARETGPSIPAVSEVVPVVRSLWEKAVITKGEPDRRRPDRRTGR</sequence>
<gene>
    <name evidence="7" type="ORF">LXN57_10140</name>
</gene>
<proteinExistence type="predicted"/>
<evidence type="ECO:0000313" key="7">
    <source>
        <dbReference type="EMBL" id="MCM4077926.1"/>
    </source>
</evidence>
<dbReference type="Proteomes" id="UP001523216">
    <property type="component" value="Unassembled WGS sequence"/>
</dbReference>
<evidence type="ECO:0000256" key="6">
    <source>
        <dbReference type="SAM" id="Phobius"/>
    </source>
</evidence>
<keyword evidence="3 6" id="KW-0812">Transmembrane</keyword>
<evidence type="ECO:0000256" key="4">
    <source>
        <dbReference type="ARBA" id="ARBA00022989"/>
    </source>
</evidence>
<protein>
    <submittedName>
        <fullName evidence="7">Aromatic acid exporter family protein</fullName>
    </submittedName>
</protein>
<keyword evidence="4 6" id="KW-1133">Transmembrane helix</keyword>
<feature type="transmembrane region" description="Helical" evidence="6">
    <location>
        <begin position="12"/>
        <end position="29"/>
    </location>
</feature>
<dbReference type="RefSeq" id="WP_251797777.1">
    <property type="nucleotide sequence ID" value="NZ_JAMQOL010000012.1"/>
</dbReference>
<evidence type="ECO:0000313" key="8">
    <source>
        <dbReference type="Proteomes" id="UP001523216"/>
    </source>
</evidence>
<feature type="transmembrane region" description="Helical" evidence="6">
    <location>
        <begin position="70"/>
        <end position="88"/>
    </location>
</feature>
<name>A0ABT0XVV9_9ACTN</name>
<comment type="caution">
    <text evidence="7">The sequence shown here is derived from an EMBL/GenBank/DDBJ whole genome shotgun (WGS) entry which is preliminary data.</text>
</comment>
<organism evidence="7 8">
    <name type="scientific">Paractinoplanes hotanensis</name>
    <dbReference type="NCBI Taxonomy" id="2906497"/>
    <lineage>
        <taxon>Bacteria</taxon>
        <taxon>Bacillati</taxon>
        <taxon>Actinomycetota</taxon>
        <taxon>Actinomycetes</taxon>
        <taxon>Micromonosporales</taxon>
        <taxon>Micromonosporaceae</taxon>
        <taxon>Paractinoplanes</taxon>
    </lineage>
</organism>
<feature type="transmembrane region" description="Helical" evidence="6">
    <location>
        <begin position="94"/>
        <end position="111"/>
    </location>
</feature>
<evidence type="ECO:0000256" key="2">
    <source>
        <dbReference type="ARBA" id="ARBA00022475"/>
    </source>
</evidence>
<accession>A0ABT0XVV9</accession>
<evidence type="ECO:0000256" key="3">
    <source>
        <dbReference type="ARBA" id="ARBA00022692"/>
    </source>
</evidence>
<keyword evidence="8" id="KW-1185">Reference proteome</keyword>
<dbReference type="EMBL" id="JAMQOL010000012">
    <property type="protein sequence ID" value="MCM4077926.1"/>
    <property type="molecule type" value="Genomic_DNA"/>
</dbReference>
<evidence type="ECO:0000256" key="5">
    <source>
        <dbReference type="ARBA" id="ARBA00023136"/>
    </source>
</evidence>
<dbReference type="Pfam" id="PF06081">
    <property type="entry name" value="ArAE_1"/>
    <property type="match status" value="1"/>
</dbReference>